<dbReference type="InterPro" id="IPR036388">
    <property type="entry name" value="WH-like_DNA-bd_sf"/>
</dbReference>
<evidence type="ECO:0000256" key="2">
    <source>
        <dbReference type="ARBA" id="ARBA00022942"/>
    </source>
</evidence>
<evidence type="ECO:0000313" key="4">
    <source>
        <dbReference type="EMBL" id="TIC60125.1"/>
    </source>
</evidence>
<sequence length="449" mass="52533">MSTEQKQTVDYTKEVDALLSELRNDDDISQSIDRISVLEKKSRNAADLKSTTRLLVKAVELAIHQRNTTKLKEIVTSFSKKHGQMRTAIVELVRAASSISDEEQTEVYTLQGSEREDLIQSLRVVTEGKMFLEAERARLTYILAQVLLARNETRKARDVLAELSVETFGSLDRRQKTEYLLQQAFLNAQIGDWMQMKIVTNKINTKFFQEDNTQEHKLRYYEYLIRYAIHNDEYLNACRYYREVYDTEVIKSDSSRSKVVLENIVYFVLLAPFNHEQHDLLHRIFNDPVFNTPKLQYQYNLLKCFTTPELMRWAGLEALYGEMLKSTDVFSNRSTDGKGQSRFSEFHKRVLEHNIRVVYKYYTKITLKRLQSFLEVEERVVEEMLSNLVENGTIYAKIDRPAKVVTFTKPKKTEDVLNDFTNNIGRLLSLVETVNYQIEKEKAVQEAFK</sequence>
<reference evidence="4 5" key="1">
    <citation type="submission" date="2019-03" db="EMBL/GenBank/DDBJ databases">
        <title>Sequencing 25 genomes of Wallemia mellicola.</title>
        <authorList>
            <person name="Gostincar C."/>
        </authorList>
    </citation>
    <scope>NUCLEOTIDE SEQUENCE [LARGE SCALE GENOMIC DNA]</scope>
    <source>
        <strain evidence="4 5">EXF-1277</strain>
    </source>
</reference>
<dbReference type="PROSITE" id="PS50250">
    <property type="entry name" value="PCI"/>
    <property type="match status" value="1"/>
</dbReference>
<dbReference type="InterPro" id="IPR040134">
    <property type="entry name" value="PSMD12/CSN4"/>
</dbReference>
<dbReference type="PANTHER" id="PTHR10855">
    <property type="entry name" value="26S PROTEASOME NON-ATPASE REGULATORY SUBUNIT 12/COP9 SIGNALOSOME COMPLEX SUBUNIT 4"/>
    <property type="match status" value="1"/>
</dbReference>
<proteinExistence type="inferred from homology"/>
<dbReference type="SMART" id="SM00088">
    <property type="entry name" value="PINT"/>
    <property type="match status" value="1"/>
</dbReference>
<dbReference type="EMBL" id="SPRV01000047">
    <property type="protein sequence ID" value="TIC60125.1"/>
    <property type="molecule type" value="Genomic_DNA"/>
</dbReference>
<dbReference type="Pfam" id="PF22241">
    <property type="entry name" value="PSMD12-CSN4_N"/>
    <property type="match status" value="1"/>
</dbReference>
<dbReference type="GO" id="GO:0005737">
    <property type="term" value="C:cytoplasm"/>
    <property type="evidence" value="ECO:0007669"/>
    <property type="project" value="TreeGrafter"/>
</dbReference>
<comment type="similarity">
    <text evidence="1">Belongs to the proteasome subunit p55 family.</text>
</comment>
<comment type="caution">
    <text evidence="4">The sequence shown here is derived from an EMBL/GenBank/DDBJ whole genome shotgun (WGS) entry which is preliminary data.</text>
</comment>
<name>A0AB74KAL0_9BASI</name>
<evidence type="ECO:0000256" key="1">
    <source>
        <dbReference type="ARBA" id="ARBA00006397"/>
    </source>
</evidence>
<protein>
    <recommendedName>
        <fullName evidence="3">PCI domain-containing protein</fullName>
    </recommendedName>
</protein>
<dbReference type="Gene3D" id="1.10.10.10">
    <property type="entry name" value="Winged helix-like DNA-binding domain superfamily/Winged helix DNA-binding domain"/>
    <property type="match status" value="1"/>
</dbReference>
<keyword evidence="2" id="KW-0647">Proteasome</keyword>
<dbReference type="GO" id="GO:0008541">
    <property type="term" value="C:proteasome regulatory particle, lid subcomplex"/>
    <property type="evidence" value="ECO:0007669"/>
    <property type="project" value="TreeGrafter"/>
</dbReference>
<dbReference type="Proteomes" id="UP000305362">
    <property type="component" value="Unassembled WGS sequence"/>
</dbReference>
<dbReference type="Pfam" id="PF01399">
    <property type="entry name" value="PCI"/>
    <property type="match status" value="1"/>
</dbReference>
<evidence type="ECO:0000313" key="5">
    <source>
        <dbReference type="Proteomes" id="UP000305362"/>
    </source>
</evidence>
<dbReference type="InterPro" id="IPR040896">
    <property type="entry name" value="RPN5_C"/>
</dbReference>
<dbReference type="InterPro" id="IPR036390">
    <property type="entry name" value="WH_DNA-bd_sf"/>
</dbReference>
<dbReference type="InterPro" id="IPR000717">
    <property type="entry name" value="PCI_dom"/>
</dbReference>
<gene>
    <name evidence="4" type="ORF">E3Q03_03457</name>
</gene>
<dbReference type="Pfam" id="PF18098">
    <property type="entry name" value="RPN5_C"/>
    <property type="match status" value="1"/>
</dbReference>
<accession>A0AB74KAL0</accession>
<evidence type="ECO:0000259" key="3">
    <source>
        <dbReference type="PROSITE" id="PS50250"/>
    </source>
</evidence>
<dbReference type="AlphaFoldDB" id="A0AB74KAL0"/>
<feature type="domain" description="PCI" evidence="3">
    <location>
        <begin position="236"/>
        <end position="412"/>
    </location>
</feature>
<dbReference type="InterPro" id="IPR054559">
    <property type="entry name" value="PSMD12-CSN4-like_N"/>
</dbReference>
<dbReference type="SUPFAM" id="SSF46785">
    <property type="entry name" value="Winged helix' DNA-binding domain"/>
    <property type="match status" value="1"/>
</dbReference>
<dbReference type="PANTHER" id="PTHR10855:SF1">
    <property type="entry name" value="26S PROTEASOME NON-ATPASE REGULATORY SUBUNIT 12"/>
    <property type="match status" value="1"/>
</dbReference>
<organism evidence="4 5">
    <name type="scientific">Wallemia mellicola</name>
    <dbReference type="NCBI Taxonomy" id="1708541"/>
    <lineage>
        <taxon>Eukaryota</taxon>
        <taxon>Fungi</taxon>
        <taxon>Dikarya</taxon>
        <taxon>Basidiomycota</taxon>
        <taxon>Wallemiomycotina</taxon>
        <taxon>Wallemiomycetes</taxon>
        <taxon>Wallemiales</taxon>
        <taxon>Wallemiaceae</taxon>
        <taxon>Wallemia</taxon>
    </lineage>
</organism>
<dbReference type="GO" id="GO:0005634">
    <property type="term" value="C:nucleus"/>
    <property type="evidence" value="ECO:0007669"/>
    <property type="project" value="UniProtKB-ARBA"/>
</dbReference>
<dbReference type="FunFam" id="1.10.10.10:FF:000070">
    <property type="entry name" value="26S proteasome non-ATPase regulatory subunit 12"/>
    <property type="match status" value="1"/>
</dbReference>